<gene>
    <name evidence="2" type="ORF">g.58623</name>
</gene>
<dbReference type="EMBL" id="GECU01008925">
    <property type="protein sequence ID" value="JAS98781.1"/>
    <property type="molecule type" value="Transcribed_RNA"/>
</dbReference>
<accession>A0A1B6JHP3</accession>
<dbReference type="AlphaFoldDB" id="A0A1B6JHP3"/>
<feature type="region of interest" description="Disordered" evidence="1">
    <location>
        <begin position="72"/>
        <end position="95"/>
    </location>
</feature>
<proteinExistence type="predicted"/>
<reference evidence="2" key="1">
    <citation type="submission" date="2015-11" db="EMBL/GenBank/DDBJ databases">
        <title>De novo transcriptome assembly of four potential Pierce s Disease insect vectors from Arizona vineyards.</title>
        <authorList>
            <person name="Tassone E.E."/>
        </authorList>
    </citation>
    <scope>NUCLEOTIDE SEQUENCE</scope>
</reference>
<name>A0A1B6JHP3_9HEMI</name>
<protein>
    <submittedName>
        <fullName evidence="2">Uncharacterized protein</fullName>
    </submittedName>
</protein>
<sequence length="124" mass="13583">AARGVRCDAATCRGCVTVWHESGAMLRGRPGAEQGPSTDMAVVAADRPRKKLSFREPEIMGYYMQMKQGVTSRFSRKGKSKPPSKPVREAAPEEAEVLAEAVDEEELESQAMRVVRTVGQAFEV</sequence>
<feature type="non-terminal residue" evidence="2">
    <location>
        <position position="1"/>
    </location>
</feature>
<organism evidence="2">
    <name type="scientific">Homalodisca liturata</name>
    <dbReference type="NCBI Taxonomy" id="320908"/>
    <lineage>
        <taxon>Eukaryota</taxon>
        <taxon>Metazoa</taxon>
        <taxon>Ecdysozoa</taxon>
        <taxon>Arthropoda</taxon>
        <taxon>Hexapoda</taxon>
        <taxon>Insecta</taxon>
        <taxon>Pterygota</taxon>
        <taxon>Neoptera</taxon>
        <taxon>Paraneoptera</taxon>
        <taxon>Hemiptera</taxon>
        <taxon>Auchenorrhyncha</taxon>
        <taxon>Membracoidea</taxon>
        <taxon>Cicadellidae</taxon>
        <taxon>Cicadellinae</taxon>
        <taxon>Proconiini</taxon>
        <taxon>Homalodisca</taxon>
    </lineage>
</organism>
<evidence type="ECO:0000256" key="1">
    <source>
        <dbReference type="SAM" id="MobiDB-lite"/>
    </source>
</evidence>
<evidence type="ECO:0000313" key="2">
    <source>
        <dbReference type="EMBL" id="JAS98781.1"/>
    </source>
</evidence>
<feature type="non-terminal residue" evidence="2">
    <location>
        <position position="124"/>
    </location>
</feature>